<dbReference type="AlphaFoldDB" id="A0A0E9TGT0"/>
<name>A0A0E9TGT0_ANGAN</name>
<reference evidence="1" key="1">
    <citation type="submission" date="2014-11" db="EMBL/GenBank/DDBJ databases">
        <authorList>
            <person name="Amaro Gonzalez C."/>
        </authorList>
    </citation>
    <scope>NUCLEOTIDE SEQUENCE</scope>
</reference>
<accession>A0A0E9TGT0</accession>
<sequence length="22" mass="2856">MRRYAFTRRKERKQTEVLLNYP</sequence>
<reference evidence="1" key="2">
    <citation type="journal article" date="2015" name="Fish Shellfish Immunol.">
        <title>Early steps in the European eel (Anguilla anguilla)-Vibrio vulnificus interaction in the gills: Role of the RtxA13 toxin.</title>
        <authorList>
            <person name="Callol A."/>
            <person name="Pajuelo D."/>
            <person name="Ebbesson L."/>
            <person name="Teles M."/>
            <person name="MacKenzie S."/>
            <person name="Amaro C."/>
        </authorList>
    </citation>
    <scope>NUCLEOTIDE SEQUENCE</scope>
</reference>
<proteinExistence type="predicted"/>
<protein>
    <submittedName>
        <fullName evidence="1">Uncharacterized protein</fullName>
    </submittedName>
</protein>
<organism evidence="1">
    <name type="scientific">Anguilla anguilla</name>
    <name type="common">European freshwater eel</name>
    <name type="synonym">Muraena anguilla</name>
    <dbReference type="NCBI Taxonomy" id="7936"/>
    <lineage>
        <taxon>Eukaryota</taxon>
        <taxon>Metazoa</taxon>
        <taxon>Chordata</taxon>
        <taxon>Craniata</taxon>
        <taxon>Vertebrata</taxon>
        <taxon>Euteleostomi</taxon>
        <taxon>Actinopterygii</taxon>
        <taxon>Neopterygii</taxon>
        <taxon>Teleostei</taxon>
        <taxon>Anguilliformes</taxon>
        <taxon>Anguillidae</taxon>
        <taxon>Anguilla</taxon>
    </lineage>
</organism>
<evidence type="ECO:0000313" key="1">
    <source>
        <dbReference type="EMBL" id="JAH52776.1"/>
    </source>
</evidence>
<dbReference type="EMBL" id="GBXM01055801">
    <property type="protein sequence ID" value="JAH52776.1"/>
    <property type="molecule type" value="Transcribed_RNA"/>
</dbReference>